<dbReference type="PANTHER" id="PTHR43213:SF5">
    <property type="entry name" value="BIFUNCTIONAL DTTP_UTP PYROPHOSPHATASE_METHYLTRANSFERASE PROTEIN-RELATED"/>
    <property type="match status" value="1"/>
</dbReference>
<name>A0A7W9E8F0_9CAUL</name>
<dbReference type="PIRSF" id="PIRSF006305">
    <property type="entry name" value="Maf"/>
    <property type="match status" value="1"/>
</dbReference>
<keyword evidence="6" id="KW-1185">Reference proteome</keyword>
<evidence type="ECO:0000256" key="2">
    <source>
        <dbReference type="ARBA" id="ARBA00022801"/>
    </source>
</evidence>
<dbReference type="GO" id="GO:0009117">
    <property type="term" value="P:nucleotide metabolic process"/>
    <property type="evidence" value="ECO:0007669"/>
    <property type="project" value="UniProtKB-KW"/>
</dbReference>
<protein>
    <recommendedName>
        <fullName evidence="4">dTTP/UTP pyrophosphatase</fullName>
        <shortName evidence="4">dTTPase/UTPase</shortName>
        <ecNumber evidence="4">3.6.1.9</ecNumber>
    </recommendedName>
    <alternativeName>
        <fullName evidence="4">Nucleoside triphosphate pyrophosphatase</fullName>
    </alternativeName>
    <alternativeName>
        <fullName evidence="4">Nucleotide pyrophosphatase</fullName>
        <shortName evidence="4">Nucleotide PPase</shortName>
    </alternativeName>
</protein>
<dbReference type="EMBL" id="JACIJB010000006">
    <property type="protein sequence ID" value="MBB5660909.1"/>
    <property type="molecule type" value="Genomic_DNA"/>
</dbReference>
<dbReference type="InterPro" id="IPR029001">
    <property type="entry name" value="ITPase-like_fam"/>
</dbReference>
<dbReference type="Pfam" id="PF02545">
    <property type="entry name" value="Maf"/>
    <property type="match status" value="1"/>
</dbReference>
<comment type="catalytic activity">
    <reaction evidence="4">
        <text>dTTP + H2O = dTMP + diphosphate + H(+)</text>
        <dbReference type="Rhea" id="RHEA:28534"/>
        <dbReference type="ChEBI" id="CHEBI:15377"/>
        <dbReference type="ChEBI" id="CHEBI:15378"/>
        <dbReference type="ChEBI" id="CHEBI:33019"/>
        <dbReference type="ChEBI" id="CHEBI:37568"/>
        <dbReference type="ChEBI" id="CHEBI:63528"/>
        <dbReference type="EC" id="3.6.1.9"/>
    </reaction>
</comment>
<dbReference type="AlphaFoldDB" id="A0A7W9E8F0"/>
<feature type="site" description="Important for substrate specificity" evidence="4">
    <location>
        <position position="155"/>
    </location>
</feature>
<feature type="active site" description="Proton acceptor" evidence="4">
    <location>
        <position position="72"/>
    </location>
</feature>
<dbReference type="CDD" id="cd00555">
    <property type="entry name" value="Maf"/>
    <property type="match status" value="1"/>
</dbReference>
<dbReference type="SUPFAM" id="SSF52972">
    <property type="entry name" value="ITPase-like"/>
    <property type="match status" value="1"/>
</dbReference>
<dbReference type="HAMAP" id="MF_00528">
    <property type="entry name" value="Maf"/>
    <property type="match status" value="1"/>
</dbReference>
<dbReference type="OrthoDB" id="9807767at2"/>
<comment type="subcellular location">
    <subcellularLocation>
        <location evidence="4">Cytoplasm</location>
    </subcellularLocation>
</comment>
<evidence type="ECO:0000313" key="5">
    <source>
        <dbReference type="EMBL" id="MBB5660909.1"/>
    </source>
</evidence>
<accession>A0A7W9E8F0</accession>
<comment type="catalytic activity">
    <reaction evidence="4">
        <text>UTP + H2O = UMP + diphosphate + H(+)</text>
        <dbReference type="Rhea" id="RHEA:29395"/>
        <dbReference type="ChEBI" id="CHEBI:15377"/>
        <dbReference type="ChEBI" id="CHEBI:15378"/>
        <dbReference type="ChEBI" id="CHEBI:33019"/>
        <dbReference type="ChEBI" id="CHEBI:46398"/>
        <dbReference type="ChEBI" id="CHEBI:57865"/>
        <dbReference type="EC" id="3.6.1.9"/>
    </reaction>
</comment>
<comment type="caution">
    <text evidence="4">Lacks conserved residue(s) required for the propagation of feature annotation.</text>
</comment>
<proteinExistence type="inferred from homology"/>
<evidence type="ECO:0000256" key="3">
    <source>
        <dbReference type="ARBA" id="ARBA00023080"/>
    </source>
</evidence>
<keyword evidence="3 4" id="KW-0546">Nucleotide metabolism</keyword>
<dbReference type="Gene3D" id="3.90.950.10">
    <property type="match status" value="1"/>
</dbReference>
<evidence type="ECO:0000256" key="4">
    <source>
        <dbReference type="HAMAP-Rule" id="MF_00528"/>
    </source>
</evidence>
<comment type="function">
    <text evidence="4">Nucleoside triphosphate pyrophosphatase that hydrolyzes dTTP and UTP. May have a dual role in cell division arrest and in preventing the incorporation of modified nucleotides into cellular nucleic acids.</text>
</comment>
<dbReference type="PANTHER" id="PTHR43213">
    <property type="entry name" value="BIFUNCTIONAL DTTP/UTP PYROPHOSPHATASE/METHYLTRANSFERASE PROTEIN-RELATED"/>
    <property type="match status" value="1"/>
</dbReference>
<dbReference type="Proteomes" id="UP000548978">
    <property type="component" value="Unassembled WGS sequence"/>
</dbReference>
<dbReference type="GO" id="GO:0005737">
    <property type="term" value="C:cytoplasm"/>
    <property type="evidence" value="ECO:0007669"/>
    <property type="project" value="UniProtKB-SubCell"/>
</dbReference>
<reference evidence="5 6" key="1">
    <citation type="submission" date="2020-08" db="EMBL/GenBank/DDBJ databases">
        <title>Genomic Encyclopedia of Type Strains, Phase IV (KMG-IV): sequencing the most valuable type-strain genomes for metagenomic binning, comparative biology and taxonomic classification.</title>
        <authorList>
            <person name="Goeker M."/>
        </authorList>
    </citation>
    <scope>NUCLEOTIDE SEQUENCE [LARGE SCALE GENOMIC DNA]</scope>
    <source>
        <strain evidence="5 6">DSM 24448</strain>
    </source>
</reference>
<evidence type="ECO:0000313" key="6">
    <source>
        <dbReference type="Proteomes" id="UP000548978"/>
    </source>
</evidence>
<feature type="site" description="Important for substrate specificity" evidence="4">
    <location>
        <position position="14"/>
    </location>
</feature>
<keyword evidence="4" id="KW-0963">Cytoplasm</keyword>
<comment type="similarity">
    <text evidence="4">Belongs to the Maf family. YhdE subfamily.</text>
</comment>
<evidence type="ECO:0000256" key="1">
    <source>
        <dbReference type="ARBA" id="ARBA00001968"/>
    </source>
</evidence>
<comment type="cofactor">
    <cofactor evidence="1 4">
        <name>a divalent metal cation</name>
        <dbReference type="ChEBI" id="CHEBI:60240"/>
    </cofactor>
</comment>
<feature type="site" description="Important for substrate specificity" evidence="4">
    <location>
        <position position="73"/>
    </location>
</feature>
<dbReference type="GO" id="GO:0047429">
    <property type="term" value="F:nucleoside triphosphate diphosphatase activity"/>
    <property type="evidence" value="ECO:0007669"/>
    <property type="project" value="UniProtKB-EC"/>
</dbReference>
<dbReference type="InterPro" id="IPR003697">
    <property type="entry name" value="Maf-like"/>
</dbReference>
<dbReference type="NCBIfam" id="TIGR00172">
    <property type="entry name" value="maf"/>
    <property type="match status" value="1"/>
</dbReference>
<sequence length="192" mass="20494">MARPELILASASPRRRELLAQVGIVPDRVEPADIDETPLKSETPAQLADRLARSKAAVVAERHPEAVVLAADTVVSLGRRLLEKAADGEEAARFLRLLSGRNHRVHTGVAVAHAGRISVRVVETRVSLKVLSETEIAAYVATGDWQGKAGAYGIQGPAGAFVRRIVGSHPAVMGLPLYETVSLLEGVGYRRG</sequence>
<comment type="caution">
    <text evidence="5">The sequence shown here is derived from an EMBL/GenBank/DDBJ whole genome shotgun (WGS) entry which is preliminary data.</text>
</comment>
<dbReference type="EC" id="3.6.1.9" evidence="4"/>
<keyword evidence="2 4" id="KW-0378">Hydrolase</keyword>
<organism evidence="5 6">
    <name type="scientific">Brevundimonas halotolerans</name>
    <dbReference type="NCBI Taxonomy" id="69670"/>
    <lineage>
        <taxon>Bacteria</taxon>
        <taxon>Pseudomonadati</taxon>
        <taxon>Pseudomonadota</taxon>
        <taxon>Alphaproteobacteria</taxon>
        <taxon>Caulobacterales</taxon>
        <taxon>Caulobacteraceae</taxon>
        <taxon>Brevundimonas</taxon>
    </lineage>
</organism>
<dbReference type="RefSeq" id="WP_123287056.1">
    <property type="nucleotide sequence ID" value="NZ_JACIJB010000006.1"/>
</dbReference>
<gene>
    <name evidence="5" type="ORF">FHS65_001662</name>
</gene>